<proteinExistence type="predicted"/>
<evidence type="ECO:0000313" key="1">
    <source>
        <dbReference type="EMBL" id="GFT75174.1"/>
    </source>
</evidence>
<protein>
    <submittedName>
        <fullName evidence="1">Uncharacterized protein</fullName>
    </submittedName>
</protein>
<gene>
    <name evidence="1" type="ORF">NPIL_591971</name>
</gene>
<dbReference type="Proteomes" id="UP000887013">
    <property type="component" value="Unassembled WGS sequence"/>
</dbReference>
<evidence type="ECO:0000313" key="2">
    <source>
        <dbReference type="Proteomes" id="UP000887013"/>
    </source>
</evidence>
<dbReference type="EMBL" id="BMAW01070801">
    <property type="protein sequence ID" value="GFT75174.1"/>
    <property type="molecule type" value="Genomic_DNA"/>
</dbReference>
<dbReference type="AlphaFoldDB" id="A0A8X6U3N8"/>
<sequence length="127" mass="14399">MGGLKTPVTKDGKLLQLTCLHKSNPFHFPRPIKYINSSQRSCFIIEIKQLSLGKSTIDSTCCSIRIERAMNSKRLSLHVRVQRRTGYVDLVFNLPDPSTGTNEDTIIHHKLTNPSARSKNHRVSKSR</sequence>
<keyword evidence="2" id="KW-1185">Reference proteome</keyword>
<accession>A0A8X6U3N8</accession>
<organism evidence="1 2">
    <name type="scientific">Nephila pilipes</name>
    <name type="common">Giant wood spider</name>
    <name type="synonym">Nephila maculata</name>
    <dbReference type="NCBI Taxonomy" id="299642"/>
    <lineage>
        <taxon>Eukaryota</taxon>
        <taxon>Metazoa</taxon>
        <taxon>Ecdysozoa</taxon>
        <taxon>Arthropoda</taxon>
        <taxon>Chelicerata</taxon>
        <taxon>Arachnida</taxon>
        <taxon>Araneae</taxon>
        <taxon>Araneomorphae</taxon>
        <taxon>Entelegynae</taxon>
        <taxon>Araneoidea</taxon>
        <taxon>Nephilidae</taxon>
        <taxon>Nephila</taxon>
    </lineage>
</organism>
<reference evidence="1" key="1">
    <citation type="submission" date="2020-08" db="EMBL/GenBank/DDBJ databases">
        <title>Multicomponent nature underlies the extraordinary mechanical properties of spider dragline silk.</title>
        <authorList>
            <person name="Kono N."/>
            <person name="Nakamura H."/>
            <person name="Mori M."/>
            <person name="Yoshida Y."/>
            <person name="Ohtoshi R."/>
            <person name="Malay A.D."/>
            <person name="Moran D.A.P."/>
            <person name="Tomita M."/>
            <person name="Numata K."/>
            <person name="Arakawa K."/>
        </authorList>
    </citation>
    <scope>NUCLEOTIDE SEQUENCE</scope>
</reference>
<name>A0A8X6U3N8_NEPPI</name>
<comment type="caution">
    <text evidence="1">The sequence shown here is derived from an EMBL/GenBank/DDBJ whole genome shotgun (WGS) entry which is preliminary data.</text>
</comment>